<dbReference type="AlphaFoldDB" id="A0A1H9FFI7"/>
<dbReference type="InterPro" id="IPR008949">
    <property type="entry name" value="Isoprenoid_synthase_dom_sf"/>
</dbReference>
<keyword evidence="5" id="KW-0460">Magnesium</keyword>
<protein>
    <submittedName>
        <fullName evidence="7">Competence protein ComQ</fullName>
    </submittedName>
</protein>
<comment type="similarity">
    <text evidence="2 6">Belongs to the FPP/GGPP synthase family.</text>
</comment>
<evidence type="ECO:0000256" key="3">
    <source>
        <dbReference type="ARBA" id="ARBA00022679"/>
    </source>
</evidence>
<accession>A0A1H9FFI7</accession>
<dbReference type="EMBL" id="FOEL01000004">
    <property type="protein sequence ID" value="SEQ36711.1"/>
    <property type="molecule type" value="Genomic_DNA"/>
</dbReference>
<dbReference type="RefSeq" id="WP_258954925.1">
    <property type="nucleotide sequence ID" value="NZ_FMVP01000005.1"/>
</dbReference>
<dbReference type="Gene3D" id="1.10.600.10">
    <property type="entry name" value="Farnesyl Diphosphate Synthase"/>
    <property type="match status" value="1"/>
</dbReference>
<dbReference type="PANTHER" id="PTHR12001:SF69">
    <property type="entry name" value="ALL TRANS-POLYPRENYL-DIPHOSPHATE SYNTHASE PDSS1"/>
    <property type="match status" value="1"/>
</dbReference>
<dbReference type="InterPro" id="IPR000092">
    <property type="entry name" value="Polyprenyl_synt"/>
</dbReference>
<comment type="cofactor">
    <cofactor evidence="1">
        <name>Mg(2+)</name>
        <dbReference type="ChEBI" id="CHEBI:18420"/>
    </cofactor>
</comment>
<evidence type="ECO:0000256" key="4">
    <source>
        <dbReference type="ARBA" id="ARBA00022723"/>
    </source>
</evidence>
<comment type="caution">
    <text evidence="7">The sequence shown here is derived from an EMBL/GenBank/DDBJ whole genome shotgun (WGS) entry which is preliminary data.</text>
</comment>
<evidence type="ECO:0000256" key="2">
    <source>
        <dbReference type="ARBA" id="ARBA00006706"/>
    </source>
</evidence>
<dbReference type="SFLD" id="SFLDG01211">
    <property type="entry name" value="Competence_Regulatory_Protein"/>
    <property type="match status" value="1"/>
</dbReference>
<evidence type="ECO:0000313" key="8">
    <source>
        <dbReference type="Proteomes" id="UP000199410"/>
    </source>
</evidence>
<evidence type="ECO:0000256" key="5">
    <source>
        <dbReference type="ARBA" id="ARBA00022842"/>
    </source>
</evidence>
<dbReference type="PANTHER" id="PTHR12001">
    <property type="entry name" value="GERANYLGERANYL PYROPHOSPHATE SYNTHASE"/>
    <property type="match status" value="1"/>
</dbReference>
<keyword evidence="4" id="KW-0479">Metal-binding</keyword>
<evidence type="ECO:0000256" key="6">
    <source>
        <dbReference type="RuleBase" id="RU004466"/>
    </source>
</evidence>
<dbReference type="Proteomes" id="UP000199410">
    <property type="component" value="Unassembled WGS sequence"/>
</dbReference>
<organism evidence="7 8">
    <name type="scientific">Lysinibacillus fusiformis</name>
    <dbReference type="NCBI Taxonomy" id="28031"/>
    <lineage>
        <taxon>Bacteria</taxon>
        <taxon>Bacillati</taxon>
        <taxon>Bacillota</taxon>
        <taxon>Bacilli</taxon>
        <taxon>Bacillales</taxon>
        <taxon>Bacillaceae</taxon>
        <taxon>Lysinibacillus</taxon>
    </lineage>
</organism>
<dbReference type="GO" id="GO:0008299">
    <property type="term" value="P:isoprenoid biosynthetic process"/>
    <property type="evidence" value="ECO:0007669"/>
    <property type="project" value="InterPro"/>
</dbReference>
<reference evidence="7 8" key="1">
    <citation type="submission" date="2016-10" db="EMBL/GenBank/DDBJ databases">
        <authorList>
            <person name="Varghese N."/>
            <person name="Submissions S."/>
        </authorList>
    </citation>
    <scope>NUCLEOTIDE SEQUENCE [LARGE SCALE GENOMIC DNA]</scope>
    <source>
        <strain evidence="7 8">TC-13</strain>
    </source>
</reference>
<dbReference type="Pfam" id="PF00348">
    <property type="entry name" value="polyprenyl_synt"/>
    <property type="match status" value="1"/>
</dbReference>
<evidence type="ECO:0000256" key="1">
    <source>
        <dbReference type="ARBA" id="ARBA00001946"/>
    </source>
</evidence>
<gene>
    <name evidence="7" type="ORF">SAMN02787113_01596</name>
</gene>
<evidence type="ECO:0000313" key="7">
    <source>
        <dbReference type="EMBL" id="SEQ36711.1"/>
    </source>
</evidence>
<dbReference type="SFLD" id="SFLDS00005">
    <property type="entry name" value="Isoprenoid_Synthase_Type_I"/>
    <property type="match status" value="1"/>
</dbReference>
<keyword evidence="3 6" id="KW-0808">Transferase</keyword>
<dbReference type="SUPFAM" id="SSF48576">
    <property type="entry name" value="Terpenoid synthases"/>
    <property type="match status" value="1"/>
</dbReference>
<proteinExistence type="inferred from homology"/>
<sequence>MDLLYQNKILKEMKELVLSEDFHESFRTNILNYIDEKKDSHMIFGHLCMIHYQEFAQDDNLEIMKIAAAIELIILSFDIIDDLQDNDSDYIWCNEPAFAMNATLAMIFLAIKLISESSFTHKQIAIGVLNDFVLRSINGQHLDLLNNCRVEESYIEMITLKSGSLTALSSQLGTVLALGKYEPCVEEYSSYIGVIQQIKNDIEDLNMWNKKNDLLNKKFSIPIIFLFEQSEEYSKILTDYYSGTTAYLDKQIFEDALMNNGAIHYTVALKNTYKFKALDLLKIMPFSKKSRLYLEKLME</sequence>
<dbReference type="GO" id="GO:0004659">
    <property type="term" value="F:prenyltransferase activity"/>
    <property type="evidence" value="ECO:0007669"/>
    <property type="project" value="InterPro"/>
</dbReference>
<name>A0A1H9FFI7_9BACI</name>
<dbReference type="GO" id="GO:0046872">
    <property type="term" value="F:metal ion binding"/>
    <property type="evidence" value="ECO:0007669"/>
    <property type="project" value="UniProtKB-KW"/>
</dbReference>
<dbReference type="InterPro" id="IPR033965">
    <property type="entry name" value="ComQ"/>
</dbReference>
<dbReference type="CDD" id="cd00867">
    <property type="entry name" value="Trans_IPPS"/>
    <property type="match status" value="1"/>
</dbReference>